<evidence type="ECO:0000313" key="2">
    <source>
        <dbReference type="EMBL" id="OEY68235.1"/>
    </source>
</evidence>
<dbReference type="OrthoDB" id="4750212at2"/>
<gene>
    <name evidence="2" type="ORF">BI198_00630</name>
</gene>
<keyword evidence="1" id="KW-0732">Signal</keyword>
<comment type="caution">
    <text evidence="2">The sequence shown here is derived from an EMBL/GenBank/DDBJ whole genome shotgun (WGS) entry which is preliminary data.</text>
</comment>
<sequence>MKYLLISLGLVVTTVSAAVPTEQALELCRAEQNALKRLLCYDAINVDSAVGASSTVATKSQALATVPTAIQPKTDTNTDNSFGLEHKQKEQDADLIHVTVKSFSYSAHDELQVEFANGQQWRQQGNDYYPIAVGERHSIKRGIFNSFVLANDKNNRTIKIRRNQ</sequence>
<feature type="chain" id="PRO_5009200334" evidence="1">
    <location>
        <begin position="18"/>
        <end position="164"/>
    </location>
</feature>
<protein>
    <submittedName>
        <fullName evidence="2">Uncharacterized protein</fullName>
    </submittedName>
</protein>
<proteinExistence type="predicted"/>
<organism evidence="2 3">
    <name type="scientific">Rheinheimera salexigens</name>
    <dbReference type="NCBI Taxonomy" id="1628148"/>
    <lineage>
        <taxon>Bacteria</taxon>
        <taxon>Pseudomonadati</taxon>
        <taxon>Pseudomonadota</taxon>
        <taxon>Gammaproteobacteria</taxon>
        <taxon>Chromatiales</taxon>
        <taxon>Chromatiaceae</taxon>
        <taxon>Rheinheimera</taxon>
    </lineage>
</organism>
<dbReference type="RefSeq" id="WP_070047802.1">
    <property type="nucleotide sequence ID" value="NZ_CBCSDO010000011.1"/>
</dbReference>
<keyword evidence="3" id="KW-1185">Reference proteome</keyword>
<evidence type="ECO:0000313" key="3">
    <source>
        <dbReference type="Proteomes" id="UP000242258"/>
    </source>
</evidence>
<dbReference type="Proteomes" id="UP000242258">
    <property type="component" value="Unassembled WGS sequence"/>
</dbReference>
<reference evidence="3" key="1">
    <citation type="submission" date="2016-09" db="EMBL/GenBank/DDBJ databases">
        <authorList>
            <person name="Wan X."/>
            <person name="Hou S."/>
        </authorList>
    </citation>
    <scope>NUCLEOTIDE SEQUENCE [LARGE SCALE GENOMIC DNA]</scope>
    <source>
        <strain evidence="3">KH87</strain>
    </source>
</reference>
<evidence type="ECO:0000256" key="1">
    <source>
        <dbReference type="SAM" id="SignalP"/>
    </source>
</evidence>
<name>A0A1E7Q215_9GAMM</name>
<accession>A0A1E7Q215</accession>
<dbReference type="AlphaFoldDB" id="A0A1E7Q215"/>
<dbReference type="EMBL" id="MKEK01000001">
    <property type="protein sequence ID" value="OEY68235.1"/>
    <property type="molecule type" value="Genomic_DNA"/>
</dbReference>
<feature type="signal peptide" evidence="1">
    <location>
        <begin position="1"/>
        <end position="17"/>
    </location>
</feature>
<dbReference type="STRING" id="1628148.BI198_00630"/>